<reference evidence="1" key="1">
    <citation type="submission" date="2022-07" db="EMBL/GenBank/DDBJ databases">
        <title>Phylogenomic reconstructions and comparative analyses of Kickxellomycotina fungi.</title>
        <authorList>
            <person name="Reynolds N.K."/>
            <person name="Stajich J.E."/>
            <person name="Barry K."/>
            <person name="Grigoriev I.V."/>
            <person name="Crous P."/>
            <person name="Smith M.E."/>
        </authorList>
    </citation>
    <scope>NUCLEOTIDE SEQUENCE</scope>
    <source>
        <strain evidence="1">Benny 63K</strain>
    </source>
</reference>
<dbReference type="EMBL" id="JANBPG010003394">
    <property type="protein sequence ID" value="KAJ1881381.1"/>
    <property type="molecule type" value="Genomic_DNA"/>
</dbReference>
<name>A0ACC1I3X3_9FUNG</name>
<protein>
    <submittedName>
        <fullName evidence="1">Clathrin light chain</fullName>
    </submittedName>
</protein>
<proteinExistence type="predicted"/>
<sequence length="259" mass="27787">MDDGEYDPLADFLATERAALGEDADMFQADMTSSSSPAPAAGIGASGDNDMDVDTFMASSTSFVADTAMSPSFNASASASASASLTPSAQFSPSAQFTAMDIQSPSDSPSQQQQQTGFQQEWQSHQREIISERDRDSETKHQRLVREAQESVDKFYAEYNEKKERAIAQNRAGQEVEMQTALKGNLWERVLKQIDLATKSAAADQRGVLSPLPTANASASASASASVFAGDTARMRELLQDLKKDKDAPGVKSKKPITA</sequence>
<evidence type="ECO:0000313" key="1">
    <source>
        <dbReference type="EMBL" id="KAJ1881381.1"/>
    </source>
</evidence>
<gene>
    <name evidence="1" type="primary">clc1</name>
    <name evidence="1" type="ORF">LPJ66_011331</name>
</gene>
<comment type="caution">
    <text evidence="1">The sequence shown here is derived from an EMBL/GenBank/DDBJ whole genome shotgun (WGS) entry which is preliminary data.</text>
</comment>
<evidence type="ECO:0000313" key="2">
    <source>
        <dbReference type="Proteomes" id="UP001150581"/>
    </source>
</evidence>
<keyword evidence="2" id="KW-1185">Reference proteome</keyword>
<dbReference type="Proteomes" id="UP001150581">
    <property type="component" value="Unassembled WGS sequence"/>
</dbReference>
<organism evidence="1 2">
    <name type="scientific">Kickxella alabastrina</name>
    <dbReference type="NCBI Taxonomy" id="61397"/>
    <lineage>
        <taxon>Eukaryota</taxon>
        <taxon>Fungi</taxon>
        <taxon>Fungi incertae sedis</taxon>
        <taxon>Zoopagomycota</taxon>
        <taxon>Kickxellomycotina</taxon>
        <taxon>Kickxellomycetes</taxon>
        <taxon>Kickxellales</taxon>
        <taxon>Kickxellaceae</taxon>
        <taxon>Kickxella</taxon>
    </lineage>
</organism>
<accession>A0ACC1I3X3</accession>